<proteinExistence type="predicted"/>
<feature type="domain" description="Amine oxidase" evidence="1">
    <location>
        <begin position="55"/>
        <end position="520"/>
    </location>
</feature>
<evidence type="ECO:0000313" key="2">
    <source>
        <dbReference type="EMBL" id="TXC67566.1"/>
    </source>
</evidence>
<evidence type="ECO:0000259" key="1">
    <source>
        <dbReference type="Pfam" id="PF01593"/>
    </source>
</evidence>
<keyword evidence="3" id="KW-1185">Reference proteome</keyword>
<dbReference type="GO" id="GO:0016491">
    <property type="term" value="F:oxidoreductase activity"/>
    <property type="evidence" value="ECO:0007669"/>
    <property type="project" value="InterPro"/>
</dbReference>
<evidence type="ECO:0000313" key="3">
    <source>
        <dbReference type="Proteomes" id="UP000321832"/>
    </source>
</evidence>
<protein>
    <submittedName>
        <fullName evidence="2">FAD-dependent oxidoreductase</fullName>
    </submittedName>
</protein>
<dbReference type="InterPro" id="IPR036188">
    <property type="entry name" value="FAD/NAD-bd_sf"/>
</dbReference>
<dbReference type="InterPro" id="IPR002937">
    <property type="entry name" value="Amino_oxidase"/>
</dbReference>
<dbReference type="InterPro" id="IPR050464">
    <property type="entry name" value="Zeta_carotene_desat/Oxidored"/>
</dbReference>
<sequence length="541" mass="58617">MGLIACARDGDARWTARWVGASHERGHRLRDAKSGSLPAPAVTQRAGVLIAGGGIAGLAAARELRRAGIDDIHLFELEDAPGGNSRGHAMGGIGCPLGAHYLPTPGEAAHEVAEWLEELGLRRTEPGRVVYDERHLCHAPQERLFIDGAWHDGLLPPVEALTAGEREPTLAQYRRFSAAVQRWVDTRAFSIPTARAAWTAELAALDALTFGDWLAREGFDAPALRWYLDYCCRDDYGAGSAQVSAWAGLHYFASRHGFHAPGDDAGERDGVTPPEGNGWLAARLAAPLGERLHGGCAVLRVSEGRGEVELELWNEREQRVERWVAPQLVLALPLFVAARVIESPSGALVAAATAMRHAPWLVANLHCDRPPIDRGGAPPSWDNVLYRSPALGYVDAMHQSLRPHPGETVFTAYWALGGDDAAQAASARRALIGDSAEAWATRVLADLVRAHPDLPRHLKQVDLMRYGHAMSIPVPGLRGHAALRELQQPQRRIHFAHADLSGYSVFEEAFFHGHRAAAQLRAAFTSASVARSRADPPAPRG</sequence>
<dbReference type="AlphaFoldDB" id="A0A5C6U6X2"/>
<comment type="caution">
    <text evidence="2">The sequence shown here is derived from an EMBL/GenBank/DDBJ whole genome shotgun (WGS) entry which is preliminary data.</text>
</comment>
<reference evidence="2 3" key="1">
    <citation type="submission" date="2019-08" db="EMBL/GenBank/DDBJ databases">
        <authorList>
            <person name="Khan S.A."/>
            <person name="Jeon C.O."/>
            <person name="Jeong S.E."/>
        </authorList>
    </citation>
    <scope>NUCLEOTIDE SEQUENCE [LARGE SCALE GENOMIC DNA]</scope>
    <source>
        <strain evidence="3">IMCC1728</strain>
    </source>
</reference>
<gene>
    <name evidence="2" type="ORF">FSC37_18525</name>
</gene>
<dbReference type="PANTHER" id="PTHR42923">
    <property type="entry name" value="PROTOPORPHYRINOGEN OXIDASE"/>
    <property type="match status" value="1"/>
</dbReference>
<name>A0A5C6U6X2_9BURK</name>
<dbReference type="EMBL" id="VOPW01000001">
    <property type="protein sequence ID" value="TXC67566.1"/>
    <property type="molecule type" value="Genomic_DNA"/>
</dbReference>
<accession>A0A5C6U6X2</accession>
<dbReference type="SUPFAM" id="SSF51905">
    <property type="entry name" value="FAD/NAD(P)-binding domain"/>
    <property type="match status" value="1"/>
</dbReference>
<dbReference type="PANTHER" id="PTHR42923:SF39">
    <property type="entry name" value="AMINO OXIDASE"/>
    <property type="match status" value="1"/>
</dbReference>
<dbReference type="Gene3D" id="3.50.50.60">
    <property type="entry name" value="FAD/NAD(P)-binding domain"/>
    <property type="match status" value="1"/>
</dbReference>
<organism evidence="2 3">
    <name type="scientific">Piscinibacter aquaticus</name>
    <dbReference type="NCBI Taxonomy" id="392597"/>
    <lineage>
        <taxon>Bacteria</taxon>
        <taxon>Pseudomonadati</taxon>
        <taxon>Pseudomonadota</taxon>
        <taxon>Betaproteobacteria</taxon>
        <taxon>Burkholderiales</taxon>
        <taxon>Sphaerotilaceae</taxon>
        <taxon>Piscinibacter</taxon>
    </lineage>
</organism>
<dbReference type="Proteomes" id="UP000321832">
    <property type="component" value="Unassembled WGS sequence"/>
</dbReference>
<dbReference type="PRINTS" id="PR00420">
    <property type="entry name" value="RNGMNOXGNASE"/>
</dbReference>
<dbReference type="Pfam" id="PF01593">
    <property type="entry name" value="Amino_oxidase"/>
    <property type="match status" value="1"/>
</dbReference>